<dbReference type="AlphaFoldDB" id="A0AAV2MMV8"/>
<protein>
    <submittedName>
        <fullName evidence="2">Uncharacterized protein</fullName>
    </submittedName>
</protein>
<feature type="compositionally biased region" description="Basic and acidic residues" evidence="1">
    <location>
        <begin position="70"/>
        <end position="80"/>
    </location>
</feature>
<dbReference type="EMBL" id="OZ035830">
    <property type="protein sequence ID" value="CAL1614464.1"/>
    <property type="molecule type" value="Genomic_DNA"/>
</dbReference>
<feature type="compositionally biased region" description="Basic and acidic residues" evidence="1">
    <location>
        <begin position="88"/>
        <end position="104"/>
    </location>
</feature>
<sequence length="104" mass="11468">MVYKHPLNSSSSSVGFCADRDQCCSLQSESHGAAAVNTKTCSSRQTLGRQRVKLTGSAAMMDEAVTVSHRGPETGERVGEARMGWSREQSDVKRQEQRWRRGGH</sequence>
<accession>A0AAV2MMV8</accession>
<organism evidence="2 3">
    <name type="scientific">Knipowitschia caucasica</name>
    <name type="common">Caucasian dwarf goby</name>
    <name type="synonym">Pomatoschistus caucasicus</name>
    <dbReference type="NCBI Taxonomy" id="637954"/>
    <lineage>
        <taxon>Eukaryota</taxon>
        <taxon>Metazoa</taxon>
        <taxon>Chordata</taxon>
        <taxon>Craniata</taxon>
        <taxon>Vertebrata</taxon>
        <taxon>Euteleostomi</taxon>
        <taxon>Actinopterygii</taxon>
        <taxon>Neopterygii</taxon>
        <taxon>Teleostei</taxon>
        <taxon>Neoteleostei</taxon>
        <taxon>Acanthomorphata</taxon>
        <taxon>Gobiaria</taxon>
        <taxon>Gobiiformes</taxon>
        <taxon>Gobioidei</taxon>
        <taxon>Gobiidae</taxon>
        <taxon>Gobiinae</taxon>
        <taxon>Knipowitschia</taxon>
    </lineage>
</organism>
<proteinExistence type="predicted"/>
<gene>
    <name evidence="2" type="ORF">KC01_LOCUS40507</name>
</gene>
<reference evidence="2 3" key="1">
    <citation type="submission" date="2024-04" db="EMBL/GenBank/DDBJ databases">
        <authorList>
            <person name="Waldvogel A.-M."/>
            <person name="Schoenle A."/>
        </authorList>
    </citation>
    <scope>NUCLEOTIDE SEQUENCE [LARGE SCALE GENOMIC DNA]</scope>
</reference>
<feature type="region of interest" description="Disordered" evidence="1">
    <location>
        <begin position="67"/>
        <end position="104"/>
    </location>
</feature>
<evidence type="ECO:0000313" key="3">
    <source>
        <dbReference type="Proteomes" id="UP001497482"/>
    </source>
</evidence>
<keyword evidence="3" id="KW-1185">Reference proteome</keyword>
<evidence type="ECO:0000313" key="2">
    <source>
        <dbReference type="EMBL" id="CAL1614464.1"/>
    </source>
</evidence>
<dbReference type="Proteomes" id="UP001497482">
    <property type="component" value="Chromosome 8"/>
</dbReference>
<evidence type="ECO:0000256" key="1">
    <source>
        <dbReference type="SAM" id="MobiDB-lite"/>
    </source>
</evidence>
<name>A0AAV2MMV8_KNICA</name>